<dbReference type="GO" id="GO:0008541">
    <property type="term" value="C:proteasome regulatory particle, lid subcomplex"/>
    <property type="evidence" value="ECO:0007669"/>
    <property type="project" value="TreeGrafter"/>
</dbReference>
<accession>A0A8T2ZC55</accession>
<dbReference type="GO" id="GO:0005634">
    <property type="term" value="C:nucleus"/>
    <property type="evidence" value="ECO:0007669"/>
    <property type="project" value="InterPro"/>
</dbReference>
<dbReference type="EMBL" id="JACEGQ020000003">
    <property type="protein sequence ID" value="KAH8514851.1"/>
    <property type="molecule type" value="Genomic_DNA"/>
</dbReference>
<dbReference type="GO" id="GO:0070628">
    <property type="term" value="F:proteasome binding"/>
    <property type="evidence" value="ECO:0007669"/>
    <property type="project" value="TreeGrafter"/>
</dbReference>
<reference evidence="1" key="1">
    <citation type="journal article" date="2021" name="J. Hered.">
        <title>Genome Assembly of Salicaceae Populus deltoides (Eastern Cottonwood) I-69 Based on Nanopore Sequencing and Hi-C Technologies.</title>
        <authorList>
            <person name="Bai S."/>
            <person name="Wu H."/>
            <person name="Zhang J."/>
            <person name="Pan Z."/>
            <person name="Zhao W."/>
            <person name="Li Z."/>
            <person name="Tong C."/>
        </authorList>
    </citation>
    <scope>NUCLEOTIDE SEQUENCE</scope>
    <source>
        <tissue evidence="1">Leaf</tissue>
    </source>
</reference>
<comment type="caution">
    <text evidence="1">The sequence shown here is derived from an EMBL/GenBank/DDBJ whole genome shotgun (WGS) entry which is preliminary data.</text>
</comment>
<dbReference type="GO" id="GO:0005737">
    <property type="term" value="C:cytoplasm"/>
    <property type="evidence" value="ECO:0007669"/>
    <property type="project" value="InterPro"/>
</dbReference>
<organism evidence="1 2">
    <name type="scientific">Populus deltoides</name>
    <name type="common">Eastern poplar</name>
    <name type="synonym">Eastern cottonwood</name>
    <dbReference type="NCBI Taxonomy" id="3696"/>
    <lineage>
        <taxon>Eukaryota</taxon>
        <taxon>Viridiplantae</taxon>
        <taxon>Streptophyta</taxon>
        <taxon>Embryophyta</taxon>
        <taxon>Tracheophyta</taxon>
        <taxon>Spermatophyta</taxon>
        <taxon>Magnoliopsida</taxon>
        <taxon>eudicotyledons</taxon>
        <taxon>Gunneridae</taxon>
        <taxon>Pentapetalae</taxon>
        <taxon>rosids</taxon>
        <taxon>fabids</taxon>
        <taxon>Malpighiales</taxon>
        <taxon>Salicaceae</taxon>
        <taxon>Saliceae</taxon>
        <taxon>Populus</taxon>
    </lineage>
</organism>
<dbReference type="PANTHER" id="PTHR12225:SF0">
    <property type="entry name" value="PROTEASOMAL UBIQUITIN RECEPTOR ADRM1"/>
    <property type="match status" value="1"/>
</dbReference>
<keyword evidence="2" id="KW-1185">Reference proteome</keyword>
<gene>
    <name evidence="1" type="ORF">H0E87_007633</name>
</gene>
<sequence>FLDEEKPVASTPFQAFEDMLEDNISSRTGNLVVPDLGAEVMNDVNSSSEPVRLEDLQRILSNIGSGGSSGDPDEGNY</sequence>
<dbReference type="InterPro" id="IPR006773">
    <property type="entry name" value="Rpn13/ADRM1"/>
</dbReference>
<dbReference type="PANTHER" id="PTHR12225">
    <property type="entry name" value="ADHESION REGULATING MOLECULE 1 110 KDA CELL MEMBRANE GLYCOPROTEIN"/>
    <property type="match status" value="1"/>
</dbReference>
<dbReference type="Proteomes" id="UP000807159">
    <property type="component" value="Chromosome 3"/>
</dbReference>
<protein>
    <submittedName>
        <fullName evidence="1">Uncharacterized protein</fullName>
    </submittedName>
</protein>
<proteinExistence type="predicted"/>
<feature type="non-terminal residue" evidence="1">
    <location>
        <position position="77"/>
    </location>
</feature>
<dbReference type="AlphaFoldDB" id="A0A8T2ZC55"/>
<evidence type="ECO:0000313" key="2">
    <source>
        <dbReference type="Proteomes" id="UP000807159"/>
    </source>
</evidence>
<evidence type="ECO:0000313" key="1">
    <source>
        <dbReference type="EMBL" id="KAH8514851.1"/>
    </source>
</evidence>
<name>A0A8T2ZC55_POPDE</name>
<dbReference type="GO" id="GO:0061133">
    <property type="term" value="F:endopeptidase activator activity"/>
    <property type="evidence" value="ECO:0007669"/>
    <property type="project" value="TreeGrafter"/>
</dbReference>